<dbReference type="PANTHER" id="PTHR11552">
    <property type="entry name" value="GLUCOSE-METHANOL-CHOLINE GMC OXIDOREDUCTASE"/>
    <property type="match status" value="1"/>
</dbReference>
<evidence type="ECO:0000256" key="2">
    <source>
        <dbReference type="ARBA" id="ARBA00010790"/>
    </source>
</evidence>
<evidence type="ECO:0000256" key="3">
    <source>
        <dbReference type="PIRSR" id="PIRSR000137-2"/>
    </source>
</evidence>
<dbReference type="STRING" id="743788.S8E0Z4"/>
<protein>
    <recommendedName>
        <fullName evidence="4">Glucose-methanol-choline oxidoreductase N-terminal domain-containing protein</fullName>
    </recommendedName>
</protein>
<comment type="cofactor">
    <cofactor evidence="1 3">
        <name>FAD</name>
        <dbReference type="ChEBI" id="CHEBI:57692"/>
    </cofactor>
</comment>
<dbReference type="PROSITE" id="PS00624">
    <property type="entry name" value="GMC_OXRED_2"/>
    <property type="match status" value="1"/>
</dbReference>
<proteinExistence type="inferred from homology"/>
<dbReference type="OrthoDB" id="269227at2759"/>
<dbReference type="PIRSF" id="PIRSF000137">
    <property type="entry name" value="Alcohol_oxidase"/>
    <property type="match status" value="1"/>
</dbReference>
<dbReference type="AlphaFoldDB" id="S8E0Z4"/>
<feature type="domain" description="Glucose-methanol-choline oxidoreductase N-terminal" evidence="4">
    <location>
        <begin position="263"/>
        <end position="277"/>
    </location>
</feature>
<dbReference type="Gene3D" id="3.50.50.60">
    <property type="entry name" value="FAD/NAD(P)-binding domain"/>
    <property type="match status" value="1"/>
</dbReference>
<organism evidence="5 6">
    <name type="scientific">Fomitopsis schrenkii</name>
    <name type="common">Brown rot fungus</name>
    <dbReference type="NCBI Taxonomy" id="2126942"/>
    <lineage>
        <taxon>Eukaryota</taxon>
        <taxon>Fungi</taxon>
        <taxon>Dikarya</taxon>
        <taxon>Basidiomycota</taxon>
        <taxon>Agaricomycotina</taxon>
        <taxon>Agaricomycetes</taxon>
        <taxon>Polyporales</taxon>
        <taxon>Fomitopsis</taxon>
    </lineage>
</organism>
<dbReference type="InterPro" id="IPR036188">
    <property type="entry name" value="FAD/NAD-bd_sf"/>
</dbReference>
<comment type="similarity">
    <text evidence="2">Belongs to the GMC oxidoreductase family.</text>
</comment>
<reference evidence="5 6" key="1">
    <citation type="journal article" date="2012" name="Science">
        <title>The Paleozoic origin of enzymatic lignin decomposition reconstructed from 31 fungal genomes.</title>
        <authorList>
            <person name="Floudas D."/>
            <person name="Binder M."/>
            <person name="Riley R."/>
            <person name="Barry K."/>
            <person name="Blanchette R.A."/>
            <person name="Henrissat B."/>
            <person name="Martinez A.T."/>
            <person name="Otillar R."/>
            <person name="Spatafora J.W."/>
            <person name="Yadav J.S."/>
            <person name="Aerts A."/>
            <person name="Benoit I."/>
            <person name="Boyd A."/>
            <person name="Carlson A."/>
            <person name="Copeland A."/>
            <person name="Coutinho P.M."/>
            <person name="de Vries R.P."/>
            <person name="Ferreira P."/>
            <person name="Findley K."/>
            <person name="Foster B."/>
            <person name="Gaskell J."/>
            <person name="Glotzer D."/>
            <person name="Gorecki P."/>
            <person name="Heitman J."/>
            <person name="Hesse C."/>
            <person name="Hori C."/>
            <person name="Igarashi K."/>
            <person name="Jurgens J.A."/>
            <person name="Kallen N."/>
            <person name="Kersten P."/>
            <person name="Kohler A."/>
            <person name="Kuees U."/>
            <person name="Kumar T.K.A."/>
            <person name="Kuo A."/>
            <person name="LaButti K."/>
            <person name="Larrondo L.F."/>
            <person name="Lindquist E."/>
            <person name="Ling A."/>
            <person name="Lombard V."/>
            <person name="Lucas S."/>
            <person name="Lundell T."/>
            <person name="Martin R."/>
            <person name="McLaughlin D.J."/>
            <person name="Morgenstern I."/>
            <person name="Morin E."/>
            <person name="Murat C."/>
            <person name="Nagy L.G."/>
            <person name="Nolan M."/>
            <person name="Ohm R.A."/>
            <person name="Patyshakuliyeva A."/>
            <person name="Rokas A."/>
            <person name="Ruiz-Duenas F.J."/>
            <person name="Sabat G."/>
            <person name="Salamov A."/>
            <person name="Samejima M."/>
            <person name="Schmutz J."/>
            <person name="Slot J.C."/>
            <person name="St John F."/>
            <person name="Stenlid J."/>
            <person name="Sun H."/>
            <person name="Sun S."/>
            <person name="Syed K."/>
            <person name="Tsang A."/>
            <person name="Wiebenga A."/>
            <person name="Young D."/>
            <person name="Pisabarro A."/>
            <person name="Eastwood D.C."/>
            <person name="Martin F."/>
            <person name="Cullen D."/>
            <person name="Grigoriev I.V."/>
            <person name="Hibbett D.S."/>
        </authorList>
    </citation>
    <scope>NUCLEOTIDE SEQUENCE</scope>
    <source>
        <strain evidence="6">FP-58527</strain>
    </source>
</reference>
<keyword evidence="3" id="KW-0274">FAD</keyword>
<dbReference type="PANTHER" id="PTHR11552:SF78">
    <property type="entry name" value="GLUCOSE-METHANOL-CHOLINE OXIDOREDUCTASE N-TERMINAL DOMAIN-CONTAINING PROTEIN"/>
    <property type="match status" value="1"/>
</dbReference>
<dbReference type="InParanoid" id="S8E0Z4"/>
<evidence type="ECO:0000256" key="1">
    <source>
        <dbReference type="ARBA" id="ARBA00001974"/>
    </source>
</evidence>
<keyword evidence="3" id="KW-0285">Flavoprotein</keyword>
<sequence>MSVLPFEADIIVAGGGHTLIGRLASAEPSLRILIIEAGPPTLEDLAYIQPARYLSHLLPGSQTIKLNVGKESADLGGRSPVVPCAQCLGGGSSVNFAMYSRASRSDYDEWEKVYGNEGWGSRDLLPLMKKMETYQVAPDKPTHGYQGPIKVSHGGAFTNIGKEFLEVGAQYDTRRGWTDDPNDMTTVNAYGETGRRSDVPHNYIYNRQFDNLEILTGYHVKRVIIEDGRAVGVEFLPNARIRPDEDKVARIARARRLVVVSAGAFGSPAILERSGIGDRGLLQSLGIDVVSDLPGVGENYQDHYVLFPPYLAADDAETLDRVVRGDPEEIERWSSQWLRDGSGLMAHNGIDAAVKLRPIADELSDIGPEFWGHWQRVFANASDKPICWLECVSMYVGDHSCIPARKYFSMGHIILYPEAVGYVHISSAEDVDASQDFDPKYISKPSDIAALRWAYKRGREVARRMPSYRGEYAPRHPVFPEGSQAACNADANPVPMHAAEIVYTEDDNRALDEHLQKSVATCWHSVRSSQAVGCYAFC</sequence>
<dbReference type="HOGENOM" id="CLU_002865_5_1_1"/>
<dbReference type="InterPro" id="IPR012132">
    <property type="entry name" value="GMC_OxRdtase"/>
</dbReference>
<dbReference type="InterPro" id="IPR000172">
    <property type="entry name" value="GMC_OxRdtase_N"/>
</dbReference>
<dbReference type="GO" id="GO:0016614">
    <property type="term" value="F:oxidoreductase activity, acting on CH-OH group of donors"/>
    <property type="evidence" value="ECO:0007669"/>
    <property type="project" value="InterPro"/>
</dbReference>
<dbReference type="eggNOG" id="KOG1238">
    <property type="taxonomic scope" value="Eukaryota"/>
</dbReference>
<feature type="binding site" evidence="3">
    <location>
        <position position="220"/>
    </location>
    <ligand>
        <name>FAD</name>
        <dbReference type="ChEBI" id="CHEBI:57692"/>
    </ligand>
</feature>
<keyword evidence="6" id="KW-1185">Reference proteome</keyword>
<gene>
    <name evidence="5" type="ORF">FOMPIDRAFT_115473</name>
</gene>
<dbReference type="Proteomes" id="UP000015241">
    <property type="component" value="Unassembled WGS sequence"/>
</dbReference>
<dbReference type="InterPro" id="IPR007867">
    <property type="entry name" value="GMC_OxRtase_C"/>
</dbReference>
<dbReference type="Gene3D" id="3.30.560.10">
    <property type="entry name" value="Glucose Oxidase, domain 3"/>
    <property type="match status" value="1"/>
</dbReference>
<feature type="binding site" evidence="3">
    <location>
        <begin position="523"/>
        <end position="524"/>
    </location>
    <ligand>
        <name>FAD</name>
        <dbReference type="ChEBI" id="CHEBI:57692"/>
    </ligand>
</feature>
<dbReference type="Pfam" id="PF00732">
    <property type="entry name" value="GMC_oxred_N"/>
    <property type="match status" value="1"/>
</dbReference>
<dbReference type="SUPFAM" id="SSF54373">
    <property type="entry name" value="FAD-linked reductases, C-terminal domain"/>
    <property type="match status" value="1"/>
</dbReference>
<evidence type="ECO:0000313" key="6">
    <source>
        <dbReference type="Proteomes" id="UP000015241"/>
    </source>
</evidence>
<accession>S8E0Z4</accession>
<dbReference type="EMBL" id="KE504161">
    <property type="protein sequence ID" value="EPS98846.1"/>
    <property type="molecule type" value="Genomic_DNA"/>
</dbReference>
<dbReference type="SUPFAM" id="SSF51905">
    <property type="entry name" value="FAD/NAD(P)-binding domain"/>
    <property type="match status" value="1"/>
</dbReference>
<evidence type="ECO:0000313" key="5">
    <source>
        <dbReference type="EMBL" id="EPS98846.1"/>
    </source>
</evidence>
<name>S8E0Z4_FOMSC</name>
<dbReference type="Pfam" id="PF05199">
    <property type="entry name" value="GMC_oxred_C"/>
    <property type="match status" value="1"/>
</dbReference>
<dbReference type="GO" id="GO:0050660">
    <property type="term" value="F:flavin adenine dinucleotide binding"/>
    <property type="evidence" value="ECO:0007669"/>
    <property type="project" value="InterPro"/>
</dbReference>
<evidence type="ECO:0000259" key="4">
    <source>
        <dbReference type="PROSITE" id="PS00624"/>
    </source>
</evidence>